<proteinExistence type="predicted"/>
<dbReference type="GO" id="GO:0031213">
    <property type="term" value="C:RSF complex"/>
    <property type="evidence" value="ECO:0007669"/>
    <property type="project" value="InterPro"/>
</dbReference>
<feature type="compositionally biased region" description="Basic and acidic residues" evidence="4">
    <location>
        <begin position="187"/>
        <end position="199"/>
    </location>
</feature>
<reference evidence="6" key="1">
    <citation type="submission" date="2019-03" db="EMBL/GenBank/DDBJ databases">
        <title>Long read genome sequence of the mycoparasitic Pythium oligandrum ATCC 38472 isolated from sugarbeet rhizosphere.</title>
        <authorList>
            <person name="Gaulin E."/>
        </authorList>
    </citation>
    <scope>NUCLEOTIDE SEQUENCE</scope>
    <source>
        <strain evidence="6">ATCC 38472_TT</strain>
    </source>
</reference>
<dbReference type="Pfam" id="PF13831">
    <property type="entry name" value="PHD_2"/>
    <property type="match status" value="1"/>
</dbReference>
<dbReference type="PROSITE" id="PS01359">
    <property type="entry name" value="ZF_PHD_1"/>
    <property type="match status" value="1"/>
</dbReference>
<dbReference type="AlphaFoldDB" id="A0A8K1FJB9"/>
<feature type="compositionally biased region" description="Acidic residues" evidence="4">
    <location>
        <begin position="487"/>
        <end position="517"/>
    </location>
</feature>
<evidence type="ECO:0000256" key="2">
    <source>
        <dbReference type="ARBA" id="ARBA00022771"/>
    </source>
</evidence>
<keyword evidence="3" id="KW-0862">Zinc</keyword>
<gene>
    <name evidence="6" type="ORF">Poli38472_003675</name>
</gene>
<dbReference type="PANTHER" id="PTHR14296:SF3">
    <property type="entry name" value="DIKAR, ISOFORM F"/>
    <property type="match status" value="1"/>
</dbReference>
<feature type="region of interest" description="Disordered" evidence="4">
    <location>
        <begin position="177"/>
        <end position="199"/>
    </location>
</feature>
<evidence type="ECO:0000256" key="3">
    <source>
        <dbReference type="ARBA" id="ARBA00022833"/>
    </source>
</evidence>
<accession>A0A8K1FJB9</accession>
<dbReference type="GO" id="GO:0008270">
    <property type="term" value="F:zinc ion binding"/>
    <property type="evidence" value="ECO:0007669"/>
    <property type="project" value="UniProtKB-KW"/>
</dbReference>
<dbReference type="EMBL" id="SPLM01000036">
    <property type="protein sequence ID" value="TMW65910.1"/>
    <property type="molecule type" value="Genomic_DNA"/>
</dbReference>
<evidence type="ECO:0000313" key="7">
    <source>
        <dbReference type="Proteomes" id="UP000794436"/>
    </source>
</evidence>
<dbReference type="InterPro" id="IPR019787">
    <property type="entry name" value="Znf_PHD-finger"/>
</dbReference>
<dbReference type="Gene3D" id="3.30.40.10">
    <property type="entry name" value="Zinc/RING finger domain, C3HC4 (zinc finger)"/>
    <property type="match status" value="1"/>
</dbReference>
<dbReference type="InterPro" id="IPR019786">
    <property type="entry name" value="Zinc_finger_PHD-type_CS"/>
</dbReference>
<dbReference type="SUPFAM" id="SSF57903">
    <property type="entry name" value="FYVE/PHD zinc finger"/>
    <property type="match status" value="1"/>
</dbReference>
<dbReference type="InterPro" id="IPR011011">
    <property type="entry name" value="Znf_FYVE_PHD"/>
</dbReference>
<evidence type="ECO:0000256" key="1">
    <source>
        <dbReference type="ARBA" id="ARBA00022723"/>
    </source>
</evidence>
<keyword evidence="1" id="KW-0479">Metal-binding</keyword>
<feature type="region of interest" description="Disordered" evidence="4">
    <location>
        <begin position="469"/>
        <end position="579"/>
    </location>
</feature>
<feature type="domain" description="PHD-type" evidence="5">
    <location>
        <begin position="138"/>
        <end position="171"/>
    </location>
</feature>
<feature type="compositionally biased region" description="Acidic residues" evidence="4">
    <location>
        <begin position="555"/>
        <end position="579"/>
    </location>
</feature>
<dbReference type="PANTHER" id="PTHR14296">
    <property type="entry name" value="REMODELING AND SPACING FACTOR 1"/>
    <property type="match status" value="1"/>
</dbReference>
<dbReference type="OrthoDB" id="10055895at2759"/>
<evidence type="ECO:0000313" key="6">
    <source>
        <dbReference type="EMBL" id="TMW65910.1"/>
    </source>
</evidence>
<organism evidence="6 7">
    <name type="scientific">Pythium oligandrum</name>
    <name type="common">Mycoparasitic fungus</name>
    <dbReference type="NCBI Taxonomy" id="41045"/>
    <lineage>
        <taxon>Eukaryota</taxon>
        <taxon>Sar</taxon>
        <taxon>Stramenopiles</taxon>
        <taxon>Oomycota</taxon>
        <taxon>Peronosporomycetes</taxon>
        <taxon>Pythiales</taxon>
        <taxon>Pythiaceae</taxon>
        <taxon>Pythium</taxon>
    </lineage>
</organism>
<feature type="region of interest" description="Disordered" evidence="4">
    <location>
        <begin position="1"/>
        <end position="112"/>
    </location>
</feature>
<evidence type="ECO:0000256" key="4">
    <source>
        <dbReference type="SAM" id="MobiDB-lite"/>
    </source>
</evidence>
<dbReference type="GO" id="GO:0006355">
    <property type="term" value="P:regulation of DNA-templated transcription"/>
    <property type="evidence" value="ECO:0007669"/>
    <property type="project" value="InterPro"/>
</dbReference>
<name>A0A8K1FJB9_PYTOL</name>
<protein>
    <recommendedName>
        <fullName evidence="5">PHD-type domain-containing protein</fullName>
    </recommendedName>
</protein>
<dbReference type="InterPro" id="IPR028938">
    <property type="entry name" value="Rsf1-like"/>
</dbReference>
<dbReference type="InterPro" id="IPR013083">
    <property type="entry name" value="Znf_RING/FYVE/PHD"/>
</dbReference>
<feature type="compositionally biased region" description="Acidic residues" evidence="4">
    <location>
        <begin position="177"/>
        <end position="186"/>
    </location>
</feature>
<keyword evidence="2" id="KW-0863">Zinc-finger</keyword>
<feature type="compositionally biased region" description="Basic and acidic residues" evidence="4">
    <location>
        <begin position="66"/>
        <end position="82"/>
    </location>
</feature>
<dbReference type="Proteomes" id="UP000794436">
    <property type="component" value="Unassembled WGS sequence"/>
</dbReference>
<keyword evidence="7" id="KW-1185">Reference proteome</keyword>
<sequence length="579" mass="65425">MSTEDVENVAVEAVKGSEKTATKQERAKKDASEASTRKRRASAGKATAVPQKTTLHKWFSSSSPQKSKDTSTKPTDEKKGDGESGSDAPPTPRKSVRSKPRASPLKAKNAKKMVQRRILLSDQCRVCESAKTDDATRCELKCMSCEMTVHKSCYDVKEKDILPEKWSCRRCQYMKDQEEETPEGDDMSERGPIEFPKYESRGKDNDFDGLYGESEFATVFLFLKRFRRLGLKLSVEITINGLARALLEPHDSPLLQELHTRLLQNLGTPMAKNHTWVVSLVKFLKSSEYPSANKLVSILTEGGDESTWLSKYNEISVNDRVAILKMLCEAQFDENDSLVENIGELDGAEALRDDPVGSDSSKRCYYILEDAPSNLEGSAWLCRCKQHDGSNWETVSEDLASLESFLEALSLSTETADLQLWQTLSSGVFKSLQRRAKKHQQFSQRMARMPRLLGNSGLDVSAILQDSDRPTRSMRTRRTVSYRDWSDGDDDVEEEDEEEDEEDDDDESNAEDDDEGNESPSPRKRRRVRAQALPTRTSRRLRNVSPVETTAVSESDAEEKQDDLEHDEEQEEPEEDDDE</sequence>
<evidence type="ECO:0000259" key="5">
    <source>
        <dbReference type="Pfam" id="PF13831"/>
    </source>
</evidence>
<comment type="caution">
    <text evidence="6">The sequence shown here is derived from an EMBL/GenBank/DDBJ whole genome shotgun (WGS) entry which is preliminary data.</text>
</comment>
<feature type="compositionally biased region" description="Basic and acidic residues" evidence="4">
    <location>
        <begin position="15"/>
        <end position="36"/>
    </location>
</feature>